<keyword evidence="1" id="KW-0472">Membrane</keyword>
<name>M5G8M4_DACPD</name>
<dbReference type="GeneID" id="63687079"/>
<dbReference type="AlphaFoldDB" id="M5G8M4"/>
<sequence>MGGFWNGLSSYSCARCFEFFSFMILFSAVSGWVLGAGGGTLDRAPKTDWSPCRAHHYSSLGHLQEVRQIQPTLVWASVGVGLGARCRHPESDKRFLGEINPGRPIRLTTLRCSRQTGLRMGHSGFRHLFSRANLSTATLQGLRTGLLASWLYIRGNGMSYSRWNTL</sequence>
<dbReference type="EMBL" id="JH795857">
    <property type="protein sequence ID" value="EJU05099.1"/>
    <property type="molecule type" value="Genomic_DNA"/>
</dbReference>
<dbReference type="HOGENOM" id="CLU_1602661_0_0_1"/>
<accession>M5G8M4</accession>
<keyword evidence="3" id="KW-1185">Reference proteome</keyword>
<feature type="transmembrane region" description="Helical" evidence="1">
    <location>
        <begin position="20"/>
        <end position="41"/>
    </location>
</feature>
<proteinExistence type="predicted"/>
<organism evidence="2 3">
    <name type="scientific">Dacryopinax primogenitus (strain DJM 731)</name>
    <name type="common">Brown rot fungus</name>
    <dbReference type="NCBI Taxonomy" id="1858805"/>
    <lineage>
        <taxon>Eukaryota</taxon>
        <taxon>Fungi</taxon>
        <taxon>Dikarya</taxon>
        <taxon>Basidiomycota</taxon>
        <taxon>Agaricomycotina</taxon>
        <taxon>Dacrymycetes</taxon>
        <taxon>Dacrymycetales</taxon>
        <taxon>Dacrymycetaceae</taxon>
        <taxon>Dacryopinax</taxon>
    </lineage>
</organism>
<evidence type="ECO:0000313" key="3">
    <source>
        <dbReference type="Proteomes" id="UP000030653"/>
    </source>
</evidence>
<gene>
    <name evidence="2" type="ORF">DACRYDRAFT_20644</name>
</gene>
<evidence type="ECO:0000256" key="1">
    <source>
        <dbReference type="SAM" id="Phobius"/>
    </source>
</evidence>
<keyword evidence="1" id="KW-0812">Transmembrane</keyword>
<evidence type="ECO:0000313" key="2">
    <source>
        <dbReference type="EMBL" id="EJU05099.1"/>
    </source>
</evidence>
<keyword evidence="1" id="KW-1133">Transmembrane helix</keyword>
<dbReference type="RefSeq" id="XP_040631993.1">
    <property type="nucleotide sequence ID" value="XM_040772017.1"/>
</dbReference>
<protein>
    <submittedName>
        <fullName evidence="2">Uncharacterized protein</fullName>
    </submittedName>
</protein>
<dbReference type="Proteomes" id="UP000030653">
    <property type="component" value="Unassembled WGS sequence"/>
</dbReference>
<reference evidence="2 3" key="1">
    <citation type="journal article" date="2012" name="Science">
        <title>The Paleozoic origin of enzymatic lignin decomposition reconstructed from 31 fungal genomes.</title>
        <authorList>
            <person name="Floudas D."/>
            <person name="Binder M."/>
            <person name="Riley R."/>
            <person name="Barry K."/>
            <person name="Blanchette R.A."/>
            <person name="Henrissat B."/>
            <person name="Martinez A.T."/>
            <person name="Otillar R."/>
            <person name="Spatafora J.W."/>
            <person name="Yadav J.S."/>
            <person name="Aerts A."/>
            <person name="Benoit I."/>
            <person name="Boyd A."/>
            <person name="Carlson A."/>
            <person name="Copeland A."/>
            <person name="Coutinho P.M."/>
            <person name="de Vries R.P."/>
            <person name="Ferreira P."/>
            <person name="Findley K."/>
            <person name="Foster B."/>
            <person name="Gaskell J."/>
            <person name="Glotzer D."/>
            <person name="Gorecki P."/>
            <person name="Heitman J."/>
            <person name="Hesse C."/>
            <person name="Hori C."/>
            <person name="Igarashi K."/>
            <person name="Jurgens J.A."/>
            <person name="Kallen N."/>
            <person name="Kersten P."/>
            <person name="Kohler A."/>
            <person name="Kuees U."/>
            <person name="Kumar T.K.A."/>
            <person name="Kuo A."/>
            <person name="LaButti K."/>
            <person name="Larrondo L.F."/>
            <person name="Lindquist E."/>
            <person name="Ling A."/>
            <person name="Lombard V."/>
            <person name="Lucas S."/>
            <person name="Lundell T."/>
            <person name="Martin R."/>
            <person name="McLaughlin D.J."/>
            <person name="Morgenstern I."/>
            <person name="Morin E."/>
            <person name="Murat C."/>
            <person name="Nagy L.G."/>
            <person name="Nolan M."/>
            <person name="Ohm R.A."/>
            <person name="Patyshakuliyeva A."/>
            <person name="Rokas A."/>
            <person name="Ruiz-Duenas F.J."/>
            <person name="Sabat G."/>
            <person name="Salamov A."/>
            <person name="Samejima M."/>
            <person name="Schmutz J."/>
            <person name="Slot J.C."/>
            <person name="St John F."/>
            <person name="Stenlid J."/>
            <person name="Sun H."/>
            <person name="Sun S."/>
            <person name="Syed K."/>
            <person name="Tsang A."/>
            <person name="Wiebenga A."/>
            <person name="Young D."/>
            <person name="Pisabarro A."/>
            <person name="Eastwood D.C."/>
            <person name="Martin F."/>
            <person name="Cullen D."/>
            <person name="Grigoriev I.V."/>
            <person name="Hibbett D.S."/>
        </authorList>
    </citation>
    <scope>NUCLEOTIDE SEQUENCE [LARGE SCALE GENOMIC DNA]</scope>
    <source>
        <strain evidence="2 3">DJM-731 SS1</strain>
    </source>
</reference>